<comment type="caution">
    <text evidence="1">The sequence shown here is derived from an EMBL/GenBank/DDBJ whole genome shotgun (WGS) entry which is preliminary data.</text>
</comment>
<dbReference type="AlphaFoldDB" id="A0AAE3GBY0"/>
<gene>
    <name evidence="1" type="ORF">LX83_001837</name>
</gene>
<evidence type="ECO:0000313" key="2">
    <source>
        <dbReference type="Proteomes" id="UP001206128"/>
    </source>
</evidence>
<accession>A0AAE3GBY0</accession>
<dbReference type="RefSeq" id="WP_253769375.1">
    <property type="nucleotide sequence ID" value="NZ_JAMTCK010000004.1"/>
</dbReference>
<protein>
    <submittedName>
        <fullName evidence="1">Uncharacterized protein</fullName>
    </submittedName>
</protein>
<reference evidence="1" key="1">
    <citation type="submission" date="2022-06" db="EMBL/GenBank/DDBJ databases">
        <title>Genomic Encyclopedia of Archaeal and Bacterial Type Strains, Phase II (KMG-II): from individual species to whole genera.</title>
        <authorList>
            <person name="Goeker M."/>
        </authorList>
    </citation>
    <scope>NUCLEOTIDE SEQUENCE</scope>
    <source>
        <strain evidence="1">DSM 43935</strain>
    </source>
</reference>
<organism evidence="1 2">
    <name type="scientific">Goodfellowiella coeruleoviolacea</name>
    <dbReference type="NCBI Taxonomy" id="334858"/>
    <lineage>
        <taxon>Bacteria</taxon>
        <taxon>Bacillati</taxon>
        <taxon>Actinomycetota</taxon>
        <taxon>Actinomycetes</taxon>
        <taxon>Pseudonocardiales</taxon>
        <taxon>Pseudonocardiaceae</taxon>
        <taxon>Goodfellowiella</taxon>
    </lineage>
</organism>
<keyword evidence="2" id="KW-1185">Reference proteome</keyword>
<proteinExistence type="predicted"/>
<name>A0AAE3GBY0_9PSEU</name>
<dbReference type="EMBL" id="JAMTCK010000004">
    <property type="protein sequence ID" value="MCP2164988.1"/>
    <property type="molecule type" value="Genomic_DNA"/>
</dbReference>
<sequence>MTDIPPLPGTWWAYYTDQAGRRAVLTIAVAGRHLVLTTAAGAQLRLTATEAAMLLENLECATGQLR</sequence>
<dbReference type="Proteomes" id="UP001206128">
    <property type="component" value="Unassembled WGS sequence"/>
</dbReference>
<evidence type="ECO:0000313" key="1">
    <source>
        <dbReference type="EMBL" id="MCP2164988.1"/>
    </source>
</evidence>